<reference evidence="1" key="1">
    <citation type="submission" date="2019-11" db="EMBL/GenBank/DDBJ databases">
        <title>Nori genome reveals adaptations in red seaweeds to the harsh intertidal environment.</title>
        <authorList>
            <person name="Wang D."/>
            <person name="Mao Y."/>
        </authorList>
    </citation>
    <scope>NUCLEOTIDE SEQUENCE</scope>
    <source>
        <tissue evidence="1">Gametophyte</tissue>
    </source>
</reference>
<proteinExistence type="predicted"/>
<organism evidence="1 2">
    <name type="scientific">Pyropia yezoensis</name>
    <name type="common">Susabi-nori</name>
    <name type="synonym">Porphyra yezoensis</name>
    <dbReference type="NCBI Taxonomy" id="2788"/>
    <lineage>
        <taxon>Eukaryota</taxon>
        <taxon>Rhodophyta</taxon>
        <taxon>Bangiophyceae</taxon>
        <taxon>Bangiales</taxon>
        <taxon>Bangiaceae</taxon>
        <taxon>Pyropia</taxon>
    </lineage>
</organism>
<evidence type="ECO:0000313" key="2">
    <source>
        <dbReference type="Proteomes" id="UP000798662"/>
    </source>
</evidence>
<name>A0ACC3CBM4_PYRYE</name>
<keyword evidence="2" id="KW-1185">Reference proteome</keyword>
<protein>
    <submittedName>
        <fullName evidence="1">Uncharacterized protein</fullName>
    </submittedName>
</protein>
<dbReference type="EMBL" id="CM020620">
    <property type="protein sequence ID" value="KAK1867198.1"/>
    <property type="molecule type" value="Genomic_DNA"/>
</dbReference>
<dbReference type="Proteomes" id="UP000798662">
    <property type="component" value="Chromosome 3"/>
</dbReference>
<comment type="caution">
    <text evidence="1">The sequence shown here is derived from an EMBL/GenBank/DDBJ whole genome shotgun (WGS) entry which is preliminary data.</text>
</comment>
<sequence>MTSAGMAYVAGHGIPPSVTANVRAAAAAFFALPAPAKAAYTNAGGYGSGSGDGYTPLGGEAVSASTVGGGDPGVDGLQRLAARGELGGGWEDVPPPAGGALTVNAGDLITLLSGGRWVSPLHRVRVPRRLSRAPPPAGDDAVEGEVAAARGAGGVPARLSLVFFTGPPAATVVRPVVGAAAASGGGEVVAGEWLAAKLRRTNLVGGGGAAADAAP</sequence>
<evidence type="ECO:0000313" key="1">
    <source>
        <dbReference type="EMBL" id="KAK1867198.1"/>
    </source>
</evidence>
<accession>A0ACC3CBM4</accession>
<gene>
    <name evidence="1" type="ORF">I4F81_009705</name>
</gene>